<proteinExistence type="predicted"/>
<evidence type="ECO:0000313" key="2">
    <source>
        <dbReference type="EMBL" id="PLR85069.1"/>
    </source>
</evidence>
<comment type="caution">
    <text evidence="2">The sequence shown here is derived from an EMBL/GenBank/DDBJ whole genome shotgun (WGS) entry which is preliminary data.</text>
</comment>
<organism evidence="2 4">
    <name type="scientific">Bacillus canaveralius</name>
    <dbReference type="NCBI Taxonomy" id="1403243"/>
    <lineage>
        <taxon>Bacteria</taxon>
        <taxon>Bacillati</taxon>
        <taxon>Bacillota</taxon>
        <taxon>Bacilli</taxon>
        <taxon>Bacillales</taxon>
        <taxon>Bacillaceae</taxon>
        <taxon>Bacillus</taxon>
    </lineage>
</organism>
<dbReference type="AlphaFoldDB" id="A0A2N5GQB7"/>
<dbReference type="EMBL" id="PGVA01000008">
    <property type="protein sequence ID" value="PLR85069.1"/>
    <property type="molecule type" value="Genomic_DNA"/>
</dbReference>
<evidence type="ECO:0000313" key="4">
    <source>
        <dbReference type="Proteomes" id="UP000234951"/>
    </source>
</evidence>
<dbReference type="Proteomes" id="UP000235114">
    <property type="component" value="Unassembled WGS sequence"/>
</dbReference>
<dbReference type="InterPro" id="IPR036514">
    <property type="entry name" value="SGNH_hydro_sf"/>
</dbReference>
<evidence type="ECO:0000313" key="3">
    <source>
        <dbReference type="EMBL" id="PLS00933.1"/>
    </source>
</evidence>
<dbReference type="SUPFAM" id="SSF52266">
    <property type="entry name" value="SGNH hydrolase"/>
    <property type="match status" value="1"/>
</dbReference>
<evidence type="ECO:0000256" key="1">
    <source>
        <dbReference type="SAM" id="MobiDB-lite"/>
    </source>
</evidence>
<dbReference type="RefSeq" id="WP_101576011.1">
    <property type="nucleotide sequence ID" value="NZ_PGVA01000008.1"/>
</dbReference>
<protein>
    <recommendedName>
        <fullName evidence="6">SGNH/GDSL hydrolase family protein</fullName>
    </recommendedName>
</protein>
<name>A0A2N5GQB7_9BACI</name>
<sequence length="265" mass="29946">MKAIFTTILAICCAIILIMGQIYWNEKTTVSGNNQARAVPSRVEETAPPVTNKTKRSDSDYLNLAGNWPESSQERFKTTLAEKQPFKIVFAGSEALSLEDNGWPILVKEKIEAAYGKTVTVYSIQYGLNSIDFINQESQAEIVAEKADMVIFEPFTLLDNGVVELSQSLQNISTIIADIQAANEHTVIVLQPPHPLYAARYYPVQVEELKKYAAQNGITYLDHWTAWPDQQNEELKRYLSEDQSRPNEKGHEVWAGFIEDFLIKN</sequence>
<accession>A0A2N5GQB7</accession>
<evidence type="ECO:0008006" key="6">
    <source>
        <dbReference type="Google" id="ProtNLM"/>
    </source>
</evidence>
<gene>
    <name evidence="2" type="ORF">CU635_04630</name>
    <name evidence="3" type="ORF">CVD25_00355</name>
</gene>
<dbReference type="Gene3D" id="3.40.50.1110">
    <property type="entry name" value="SGNH hydrolase"/>
    <property type="match status" value="1"/>
</dbReference>
<dbReference type="OrthoDB" id="2451965at2"/>
<reference evidence="2 4" key="1">
    <citation type="submission" date="2017-11" db="EMBL/GenBank/DDBJ databases">
        <title>Comparitive Functional Genomics of Dry Heat Resistant strains isolated from the Viking Spacecraft.</title>
        <authorList>
            <person name="Seuylemezian A."/>
            <person name="Cooper K."/>
            <person name="Vaishampayan P."/>
        </authorList>
    </citation>
    <scope>NUCLEOTIDE SEQUENCE [LARGE SCALE GENOMIC DNA]</scope>
    <source>
        <strain evidence="2 4">M4.6</strain>
    </source>
</reference>
<evidence type="ECO:0000313" key="5">
    <source>
        <dbReference type="Proteomes" id="UP000235114"/>
    </source>
</evidence>
<feature type="region of interest" description="Disordered" evidence="1">
    <location>
        <begin position="35"/>
        <end position="56"/>
    </location>
</feature>
<dbReference type="EMBL" id="PGVD01000001">
    <property type="protein sequence ID" value="PLS00933.1"/>
    <property type="molecule type" value="Genomic_DNA"/>
</dbReference>
<keyword evidence="5" id="KW-1185">Reference proteome</keyword>
<reference evidence="3 5" key="2">
    <citation type="submission" date="2017-12" db="EMBL/GenBank/DDBJ databases">
        <title>Comparative Functional Genomics of Dry Heat Resistant strains isolated from the Viking Spacecraft.</title>
        <authorList>
            <person name="Seuylemezian A."/>
            <person name="Cooper K."/>
            <person name="Vaishampayan P."/>
        </authorList>
    </citation>
    <scope>NUCLEOTIDE SEQUENCE [LARGE SCALE GENOMIC DNA]</scope>
    <source>
        <strain evidence="3 5">ATCC 29669</strain>
    </source>
</reference>
<dbReference type="Proteomes" id="UP000234951">
    <property type="component" value="Unassembled WGS sequence"/>
</dbReference>